<feature type="compositionally biased region" description="Polar residues" evidence="1">
    <location>
        <begin position="147"/>
        <end position="156"/>
    </location>
</feature>
<accession>A0ABD0M186</accession>
<feature type="region of interest" description="Disordered" evidence="1">
    <location>
        <begin position="1"/>
        <end position="156"/>
    </location>
</feature>
<evidence type="ECO:0000313" key="2">
    <source>
        <dbReference type="EMBL" id="KAK7505305.1"/>
    </source>
</evidence>
<dbReference type="AlphaFoldDB" id="A0ABD0M186"/>
<gene>
    <name evidence="2" type="ORF">BaRGS_00003467</name>
</gene>
<sequence length="156" mass="15785">MSEATPTTTPPQPQQQHYAPGSRGPAPPLPDKPPSVAERTRLLRSSFRKEEMEKPRVPDNRSHSTGSSIAVGGGSGVGGGGPPPLPEKPSSLPVGVAGTVNGSERSPSPASGVSGPRHGTAAPPPPGDKNHHPQSPTEPNGKGPVCMTSSSACCKI</sequence>
<feature type="compositionally biased region" description="Gly residues" evidence="1">
    <location>
        <begin position="71"/>
        <end position="80"/>
    </location>
</feature>
<proteinExistence type="predicted"/>
<evidence type="ECO:0000256" key="1">
    <source>
        <dbReference type="SAM" id="MobiDB-lite"/>
    </source>
</evidence>
<organism evidence="2 3">
    <name type="scientific">Batillaria attramentaria</name>
    <dbReference type="NCBI Taxonomy" id="370345"/>
    <lineage>
        <taxon>Eukaryota</taxon>
        <taxon>Metazoa</taxon>
        <taxon>Spiralia</taxon>
        <taxon>Lophotrochozoa</taxon>
        <taxon>Mollusca</taxon>
        <taxon>Gastropoda</taxon>
        <taxon>Caenogastropoda</taxon>
        <taxon>Sorbeoconcha</taxon>
        <taxon>Cerithioidea</taxon>
        <taxon>Batillariidae</taxon>
        <taxon>Batillaria</taxon>
    </lineage>
</organism>
<feature type="compositionally biased region" description="Basic and acidic residues" evidence="1">
    <location>
        <begin position="47"/>
        <end position="62"/>
    </location>
</feature>
<reference evidence="2 3" key="1">
    <citation type="journal article" date="2023" name="Sci. Data">
        <title>Genome assembly of the Korean intertidal mud-creeper Batillaria attramentaria.</title>
        <authorList>
            <person name="Patra A.K."/>
            <person name="Ho P.T."/>
            <person name="Jun S."/>
            <person name="Lee S.J."/>
            <person name="Kim Y."/>
            <person name="Won Y.J."/>
        </authorList>
    </citation>
    <scope>NUCLEOTIDE SEQUENCE [LARGE SCALE GENOMIC DNA]</scope>
    <source>
        <strain evidence="2">Wonlab-2016</strain>
    </source>
</reference>
<name>A0ABD0M186_9CAEN</name>
<dbReference type="EMBL" id="JACVVK020000011">
    <property type="protein sequence ID" value="KAK7505305.1"/>
    <property type="molecule type" value="Genomic_DNA"/>
</dbReference>
<comment type="caution">
    <text evidence="2">The sequence shown here is derived from an EMBL/GenBank/DDBJ whole genome shotgun (WGS) entry which is preliminary data.</text>
</comment>
<evidence type="ECO:0000313" key="3">
    <source>
        <dbReference type="Proteomes" id="UP001519460"/>
    </source>
</evidence>
<dbReference type="Proteomes" id="UP001519460">
    <property type="component" value="Unassembled WGS sequence"/>
</dbReference>
<keyword evidence="3" id="KW-1185">Reference proteome</keyword>
<protein>
    <submittedName>
        <fullName evidence="2">Uncharacterized protein</fullName>
    </submittedName>
</protein>
<feature type="compositionally biased region" description="Polar residues" evidence="1">
    <location>
        <begin position="100"/>
        <end position="111"/>
    </location>
</feature>